<name>A0ACB8SYZ9_9AGAM</name>
<reference evidence="1" key="1">
    <citation type="submission" date="2021-03" db="EMBL/GenBank/DDBJ databases">
        <authorList>
            <consortium name="DOE Joint Genome Institute"/>
            <person name="Ahrendt S."/>
            <person name="Looney B.P."/>
            <person name="Miyauchi S."/>
            <person name="Morin E."/>
            <person name="Drula E."/>
            <person name="Courty P.E."/>
            <person name="Chicoki N."/>
            <person name="Fauchery L."/>
            <person name="Kohler A."/>
            <person name="Kuo A."/>
            <person name="Labutti K."/>
            <person name="Pangilinan J."/>
            <person name="Lipzen A."/>
            <person name="Riley R."/>
            <person name="Andreopoulos W."/>
            <person name="He G."/>
            <person name="Johnson J."/>
            <person name="Barry K.W."/>
            <person name="Grigoriev I.V."/>
            <person name="Nagy L."/>
            <person name="Hibbett D."/>
            <person name="Henrissat B."/>
            <person name="Matheny P.B."/>
            <person name="Labbe J."/>
            <person name="Martin F."/>
        </authorList>
    </citation>
    <scope>NUCLEOTIDE SEQUENCE</scope>
    <source>
        <strain evidence="1">HHB10654</strain>
    </source>
</reference>
<proteinExistence type="predicted"/>
<organism evidence="1 2">
    <name type="scientific">Artomyces pyxidatus</name>
    <dbReference type="NCBI Taxonomy" id="48021"/>
    <lineage>
        <taxon>Eukaryota</taxon>
        <taxon>Fungi</taxon>
        <taxon>Dikarya</taxon>
        <taxon>Basidiomycota</taxon>
        <taxon>Agaricomycotina</taxon>
        <taxon>Agaricomycetes</taxon>
        <taxon>Russulales</taxon>
        <taxon>Auriscalpiaceae</taxon>
        <taxon>Artomyces</taxon>
    </lineage>
</organism>
<evidence type="ECO:0000313" key="2">
    <source>
        <dbReference type="Proteomes" id="UP000814140"/>
    </source>
</evidence>
<dbReference type="Proteomes" id="UP000814140">
    <property type="component" value="Unassembled WGS sequence"/>
</dbReference>
<evidence type="ECO:0000313" key="1">
    <source>
        <dbReference type="EMBL" id="KAI0061412.1"/>
    </source>
</evidence>
<comment type="caution">
    <text evidence="1">The sequence shown here is derived from an EMBL/GenBank/DDBJ whole genome shotgun (WGS) entry which is preliminary data.</text>
</comment>
<keyword evidence="2" id="KW-1185">Reference proteome</keyword>
<gene>
    <name evidence="1" type="ORF">BV25DRAFT_1838930</name>
</gene>
<reference evidence="1" key="2">
    <citation type="journal article" date="2022" name="New Phytol.">
        <title>Evolutionary transition to the ectomycorrhizal habit in the genomes of a hyperdiverse lineage of mushroom-forming fungi.</title>
        <authorList>
            <person name="Looney B."/>
            <person name="Miyauchi S."/>
            <person name="Morin E."/>
            <person name="Drula E."/>
            <person name="Courty P.E."/>
            <person name="Kohler A."/>
            <person name="Kuo A."/>
            <person name="LaButti K."/>
            <person name="Pangilinan J."/>
            <person name="Lipzen A."/>
            <person name="Riley R."/>
            <person name="Andreopoulos W."/>
            <person name="He G."/>
            <person name="Johnson J."/>
            <person name="Nolan M."/>
            <person name="Tritt A."/>
            <person name="Barry K.W."/>
            <person name="Grigoriev I.V."/>
            <person name="Nagy L.G."/>
            <person name="Hibbett D."/>
            <person name="Henrissat B."/>
            <person name="Matheny P.B."/>
            <person name="Labbe J."/>
            <person name="Martin F.M."/>
        </authorList>
    </citation>
    <scope>NUCLEOTIDE SEQUENCE</scope>
    <source>
        <strain evidence="1">HHB10654</strain>
    </source>
</reference>
<accession>A0ACB8SYZ9</accession>
<protein>
    <submittedName>
        <fullName evidence="1">Uncharacterized protein</fullName>
    </submittedName>
</protein>
<dbReference type="EMBL" id="MU277212">
    <property type="protein sequence ID" value="KAI0061412.1"/>
    <property type="molecule type" value="Genomic_DNA"/>
</dbReference>
<sequence>MSGSSTPLERDQQMLSIGKQCSDSTCGLVDFLPFKCQHCAQSYCAEHFRPTAHHCEQYDESKYNRVAPECPLCNEPVAIPPGEDPNVRMDRHFDTDCSVMTGKTRKAKSGPTCARGKCGKVLFAPIRCQKCNQQFCPEHRFPADHSCSSTASSSKPSTSKPSFANAKSQASAAGAQAMAAFKRSATAASAAKPSLPPSSTSNSKNPPNLPHLFSKTDRRAKQERESQRRAMQARASKGLLSAEEKTILAALEAERAQGVDGDKGCVMM</sequence>